<evidence type="ECO:0000313" key="2">
    <source>
        <dbReference type="Proteomes" id="UP000024404"/>
    </source>
</evidence>
<reference evidence="1" key="2">
    <citation type="submission" date="2022-06" db="UniProtKB">
        <authorList>
            <consortium name="EnsemblMetazoa"/>
        </authorList>
    </citation>
    <scope>IDENTIFICATION</scope>
</reference>
<keyword evidence="2" id="KW-1185">Reference proteome</keyword>
<sequence length="64" mass="7503">MWVVTLFEQPDFLPYLTARVTAMQPFETTGVELFGPITIMENHVKTKRLMALFTVWQLEQCILK</sequence>
<reference evidence="2" key="1">
    <citation type="submission" date="2013-10" db="EMBL/GenBank/DDBJ databases">
        <title>Genome sequencing of Onchocerca volvulus.</title>
        <authorList>
            <person name="Cotton J."/>
            <person name="Tsai J."/>
            <person name="Stanley E."/>
            <person name="Tracey A."/>
            <person name="Holroyd N."/>
            <person name="Lustigman S."/>
            <person name="Berriman M."/>
        </authorList>
    </citation>
    <scope>NUCLEOTIDE SEQUENCE</scope>
</reference>
<organism evidence="1 2">
    <name type="scientific">Onchocerca volvulus</name>
    <dbReference type="NCBI Taxonomy" id="6282"/>
    <lineage>
        <taxon>Eukaryota</taxon>
        <taxon>Metazoa</taxon>
        <taxon>Ecdysozoa</taxon>
        <taxon>Nematoda</taxon>
        <taxon>Chromadorea</taxon>
        <taxon>Rhabditida</taxon>
        <taxon>Spirurina</taxon>
        <taxon>Spiruromorpha</taxon>
        <taxon>Filarioidea</taxon>
        <taxon>Onchocercidae</taxon>
        <taxon>Onchocerca</taxon>
    </lineage>
</organism>
<proteinExistence type="predicted"/>
<dbReference type="AlphaFoldDB" id="A0A8R1TMT9"/>
<accession>A0A8R1TMT9</accession>
<evidence type="ECO:0000313" key="1">
    <source>
        <dbReference type="EnsemblMetazoa" id="OVOC12705.1"/>
    </source>
</evidence>
<dbReference type="EnsemblMetazoa" id="OVOC12705.1">
    <property type="protein sequence ID" value="OVOC12705.1"/>
    <property type="gene ID" value="WBGene00249514"/>
</dbReference>
<dbReference type="EMBL" id="CMVM020000631">
    <property type="status" value="NOT_ANNOTATED_CDS"/>
    <property type="molecule type" value="Genomic_DNA"/>
</dbReference>
<dbReference type="Proteomes" id="UP000024404">
    <property type="component" value="Unassembled WGS sequence"/>
</dbReference>
<name>A0A8R1TMT9_ONCVO</name>
<protein>
    <submittedName>
        <fullName evidence="1">Uncharacterized protein</fullName>
    </submittedName>
</protein>